<evidence type="ECO:0000313" key="1">
    <source>
        <dbReference type="EMBL" id="KAG5544700.1"/>
    </source>
</evidence>
<keyword evidence="2" id="KW-1185">Reference proteome</keyword>
<name>A0AAV6JWZ6_9ERIC</name>
<proteinExistence type="predicted"/>
<accession>A0AAV6JWZ6</accession>
<sequence length="87" mass="9985">MRLNGGFYSLKTADNRTEVVAYTVDRGTGFLVYKASPIFLNRYSDLIPIDGIDEWYLKNDLAVWLDSIYFQSFLHCSIEGMIHATNL</sequence>
<dbReference type="EMBL" id="JACTNZ010000006">
    <property type="protein sequence ID" value="KAG5544700.1"/>
    <property type="molecule type" value="Genomic_DNA"/>
</dbReference>
<organism evidence="1 2">
    <name type="scientific">Rhododendron griersonianum</name>
    <dbReference type="NCBI Taxonomy" id="479676"/>
    <lineage>
        <taxon>Eukaryota</taxon>
        <taxon>Viridiplantae</taxon>
        <taxon>Streptophyta</taxon>
        <taxon>Embryophyta</taxon>
        <taxon>Tracheophyta</taxon>
        <taxon>Spermatophyta</taxon>
        <taxon>Magnoliopsida</taxon>
        <taxon>eudicotyledons</taxon>
        <taxon>Gunneridae</taxon>
        <taxon>Pentapetalae</taxon>
        <taxon>asterids</taxon>
        <taxon>Ericales</taxon>
        <taxon>Ericaceae</taxon>
        <taxon>Ericoideae</taxon>
        <taxon>Rhodoreae</taxon>
        <taxon>Rhododendron</taxon>
    </lineage>
</organism>
<dbReference type="AlphaFoldDB" id="A0AAV6JWZ6"/>
<dbReference type="Proteomes" id="UP000823749">
    <property type="component" value="Chromosome 6"/>
</dbReference>
<comment type="caution">
    <text evidence="1">The sequence shown here is derived from an EMBL/GenBank/DDBJ whole genome shotgun (WGS) entry which is preliminary data.</text>
</comment>
<reference evidence="1 2" key="1">
    <citation type="submission" date="2020-08" db="EMBL/GenBank/DDBJ databases">
        <title>Plant Genome Project.</title>
        <authorList>
            <person name="Zhang R.-G."/>
        </authorList>
    </citation>
    <scope>NUCLEOTIDE SEQUENCE [LARGE SCALE GENOMIC DNA]</scope>
    <source>
        <strain evidence="1">WSP0</strain>
        <tissue evidence="1">Leaf</tissue>
    </source>
</reference>
<evidence type="ECO:0000313" key="2">
    <source>
        <dbReference type="Proteomes" id="UP000823749"/>
    </source>
</evidence>
<protein>
    <submittedName>
        <fullName evidence="1">Uncharacterized protein</fullName>
    </submittedName>
</protein>
<gene>
    <name evidence="1" type="ORF">RHGRI_017222</name>
</gene>